<proteinExistence type="predicted"/>
<name>A0A1Y2HPD9_9FUNG</name>
<dbReference type="PROSITE" id="PS50088">
    <property type="entry name" value="ANK_REPEAT"/>
    <property type="match status" value="1"/>
</dbReference>
<accession>A0A1Y2HPD9</accession>
<evidence type="ECO:0000256" key="3">
    <source>
        <dbReference type="PROSITE-ProRule" id="PRU00023"/>
    </source>
</evidence>
<feature type="repeat" description="ANK" evidence="3">
    <location>
        <begin position="93"/>
        <end position="131"/>
    </location>
</feature>
<keyword evidence="5" id="KW-1185">Reference proteome</keyword>
<gene>
    <name evidence="4" type="ORF">BCR44DRAFT_63314</name>
</gene>
<dbReference type="Gene3D" id="1.25.40.20">
    <property type="entry name" value="Ankyrin repeat-containing domain"/>
    <property type="match status" value="1"/>
</dbReference>
<evidence type="ECO:0000313" key="5">
    <source>
        <dbReference type="Proteomes" id="UP000193411"/>
    </source>
</evidence>
<evidence type="ECO:0000256" key="2">
    <source>
        <dbReference type="ARBA" id="ARBA00023043"/>
    </source>
</evidence>
<dbReference type="Proteomes" id="UP000193411">
    <property type="component" value="Unassembled WGS sequence"/>
</dbReference>
<dbReference type="GO" id="GO:0005634">
    <property type="term" value="C:nucleus"/>
    <property type="evidence" value="ECO:0007669"/>
    <property type="project" value="TreeGrafter"/>
</dbReference>
<dbReference type="SUPFAM" id="SSF48403">
    <property type="entry name" value="Ankyrin repeat"/>
    <property type="match status" value="1"/>
</dbReference>
<comment type="caution">
    <text evidence="4">The sequence shown here is derived from an EMBL/GenBank/DDBJ whole genome shotgun (WGS) entry which is preliminary data.</text>
</comment>
<dbReference type="InterPro" id="IPR036770">
    <property type="entry name" value="Ankyrin_rpt-contain_sf"/>
</dbReference>
<dbReference type="PANTHER" id="PTHR24189:SF50">
    <property type="entry name" value="ANKYRIN REPEAT AND SOCS BOX PROTEIN 2"/>
    <property type="match status" value="1"/>
</dbReference>
<keyword evidence="1" id="KW-0677">Repeat</keyword>
<dbReference type="InterPro" id="IPR050745">
    <property type="entry name" value="Multifunctional_regulatory"/>
</dbReference>
<organism evidence="4 5">
    <name type="scientific">Catenaria anguillulae PL171</name>
    <dbReference type="NCBI Taxonomy" id="765915"/>
    <lineage>
        <taxon>Eukaryota</taxon>
        <taxon>Fungi</taxon>
        <taxon>Fungi incertae sedis</taxon>
        <taxon>Blastocladiomycota</taxon>
        <taxon>Blastocladiomycetes</taxon>
        <taxon>Blastocladiales</taxon>
        <taxon>Catenariaceae</taxon>
        <taxon>Catenaria</taxon>
    </lineage>
</organism>
<dbReference type="AlphaFoldDB" id="A0A1Y2HPD9"/>
<sequence length="171" mass="17901">MSSADTANTTPIATAFERMCRAVRGGNLDAFMEAIASYNGEPAQLVATVDGSGSTLVHLAAQYANPALLEMLVTMDPSLNIKALVNKPEQTAERNTPLHLAANPRVHDEPSALECVQLLLSKGANAKARNAAGDRPGDDSPFAKVRAVIRQQAAVSASDLAADEDASSDDE</sequence>
<dbReference type="PANTHER" id="PTHR24189">
    <property type="entry name" value="MYOTROPHIN"/>
    <property type="match status" value="1"/>
</dbReference>
<reference evidence="4 5" key="1">
    <citation type="submission" date="2016-07" db="EMBL/GenBank/DDBJ databases">
        <title>Pervasive Adenine N6-methylation of Active Genes in Fungi.</title>
        <authorList>
            <consortium name="DOE Joint Genome Institute"/>
            <person name="Mondo S.J."/>
            <person name="Dannebaum R.O."/>
            <person name="Kuo R.C."/>
            <person name="Labutti K."/>
            <person name="Haridas S."/>
            <person name="Kuo A."/>
            <person name="Salamov A."/>
            <person name="Ahrendt S.R."/>
            <person name="Lipzen A."/>
            <person name="Sullivan W."/>
            <person name="Andreopoulos W.B."/>
            <person name="Clum A."/>
            <person name="Lindquist E."/>
            <person name="Daum C."/>
            <person name="Ramamoorthy G.K."/>
            <person name="Gryganskyi A."/>
            <person name="Culley D."/>
            <person name="Magnuson J.K."/>
            <person name="James T.Y."/>
            <person name="O'Malley M.A."/>
            <person name="Stajich J.E."/>
            <person name="Spatafora J.W."/>
            <person name="Visel A."/>
            <person name="Grigoriev I.V."/>
        </authorList>
    </citation>
    <scope>NUCLEOTIDE SEQUENCE [LARGE SCALE GENOMIC DNA]</scope>
    <source>
        <strain evidence="4 5">PL171</strain>
    </source>
</reference>
<dbReference type="GO" id="GO:2000812">
    <property type="term" value="P:regulation of barbed-end actin filament capping"/>
    <property type="evidence" value="ECO:0007669"/>
    <property type="project" value="TreeGrafter"/>
</dbReference>
<protein>
    <submittedName>
        <fullName evidence="4">Uncharacterized protein</fullName>
    </submittedName>
</protein>
<evidence type="ECO:0000256" key="1">
    <source>
        <dbReference type="ARBA" id="ARBA00022737"/>
    </source>
</evidence>
<dbReference type="OrthoDB" id="5536223at2759"/>
<keyword evidence="2 3" id="KW-0040">ANK repeat</keyword>
<dbReference type="EMBL" id="MCFL01000017">
    <property type="protein sequence ID" value="ORZ36465.1"/>
    <property type="molecule type" value="Genomic_DNA"/>
</dbReference>
<evidence type="ECO:0000313" key="4">
    <source>
        <dbReference type="EMBL" id="ORZ36465.1"/>
    </source>
</evidence>
<dbReference type="InterPro" id="IPR002110">
    <property type="entry name" value="Ankyrin_rpt"/>
</dbReference>
<dbReference type="PROSITE" id="PS50297">
    <property type="entry name" value="ANK_REP_REGION"/>
    <property type="match status" value="1"/>
</dbReference>
<dbReference type="SMART" id="SM00248">
    <property type="entry name" value="ANK"/>
    <property type="match status" value="2"/>
</dbReference>
<dbReference type="Pfam" id="PF12796">
    <property type="entry name" value="Ank_2"/>
    <property type="match status" value="1"/>
</dbReference>
<dbReference type="GO" id="GO:0005737">
    <property type="term" value="C:cytoplasm"/>
    <property type="evidence" value="ECO:0007669"/>
    <property type="project" value="TreeGrafter"/>
</dbReference>